<dbReference type="AlphaFoldDB" id="A0A7R9NZ58"/>
<accession>A0A7R9NZ58</accession>
<dbReference type="EMBL" id="OE004788">
    <property type="protein sequence ID" value="CAD7461460.1"/>
    <property type="molecule type" value="Genomic_DNA"/>
</dbReference>
<evidence type="ECO:0000313" key="3">
    <source>
        <dbReference type="EMBL" id="CAD7461460.1"/>
    </source>
</evidence>
<keyword evidence="1" id="KW-0812">Transmembrane</keyword>
<reference evidence="3" key="1">
    <citation type="submission" date="2020-11" db="EMBL/GenBank/DDBJ databases">
        <authorList>
            <person name="Tran Van P."/>
        </authorList>
    </citation>
    <scope>NUCLEOTIDE SEQUENCE</scope>
</reference>
<feature type="transmembrane region" description="Helical" evidence="1">
    <location>
        <begin position="94"/>
        <end position="124"/>
    </location>
</feature>
<evidence type="ECO:0000256" key="1">
    <source>
        <dbReference type="SAM" id="Phobius"/>
    </source>
</evidence>
<protein>
    <submittedName>
        <fullName evidence="3">Uncharacterized protein</fullName>
    </submittedName>
</protein>
<gene>
    <name evidence="3" type="ORF">TTEB3V08_LOCUS9369</name>
</gene>
<feature type="chain" id="PRO_5030615225" evidence="2">
    <location>
        <begin position="19"/>
        <end position="173"/>
    </location>
</feature>
<keyword evidence="2" id="KW-0732">Signal</keyword>
<keyword evidence="1" id="KW-0472">Membrane</keyword>
<name>A0A7R9NZ58_9NEOP</name>
<feature type="signal peptide" evidence="2">
    <location>
        <begin position="1"/>
        <end position="18"/>
    </location>
</feature>
<sequence length="173" mass="18501">MIGMNVLVLVSAVACAMGASPTDVVYIYPGDPRVVDNIIAQPGEIPYIVSIQTLKNKRLDRNSKLKCEAGVGRNGSEGTRAVRLLCRVAPPFSFTGLCAGCVVLLVATFTFTVLCAGCVVLLVATIHIHSTVRWLCRAASSSIHIHRTVRRLCRAASCYHSHSQDCAPAVSCC</sequence>
<proteinExistence type="predicted"/>
<evidence type="ECO:0000256" key="2">
    <source>
        <dbReference type="SAM" id="SignalP"/>
    </source>
</evidence>
<keyword evidence="1" id="KW-1133">Transmembrane helix</keyword>
<organism evidence="3">
    <name type="scientific">Timema tahoe</name>
    <dbReference type="NCBI Taxonomy" id="61484"/>
    <lineage>
        <taxon>Eukaryota</taxon>
        <taxon>Metazoa</taxon>
        <taxon>Ecdysozoa</taxon>
        <taxon>Arthropoda</taxon>
        <taxon>Hexapoda</taxon>
        <taxon>Insecta</taxon>
        <taxon>Pterygota</taxon>
        <taxon>Neoptera</taxon>
        <taxon>Polyneoptera</taxon>
        <taxon>Phasmatodea</taxon>
        <taxon>Timematodea</taxon>
        <taxon>Timematoidea</taxon>
        <taxon>Timematidae</taxon>
        <taxon>Timema</taxon>
    </lineage>
</organism>